<keyword evidence="17" id="KW-0844">Vision</keyword>
<dbReference type="GO" id="GO:0007601">
    <property type="term" value="P:visual perception"/>
    <property type="evidence" value="ECO:0007669"/>
    <property type="project" value="UniProtKB-KW"/>
</dbReference>
<protein>
    <recommendedName>
        <fullName evidence="18">Opsin-5</fullName>
    </recommendedName>
    <alternativeName>
        <fullName evidence="21">G-protein coupled receptor 136</fullName>
    </alternativeName>
    <alternativeName>
        <fullName evidence="20">G-protein coupled receptor PGR12</fullName>
    </alternativeName>
    <alternativeName>
        <fullName evidence="19">Neuropsin</fullName>
    </alternativeName>
</protein>
<feature type="domain" description="G-protein coupled receptors family 1 profile" evidence="24">
    <location>
        <begin position="99"/>
        <end position="355"/>
    </location>
</feature>
<dbReference type="EMBL" id="SWJQ01000059">
    <property type="protein sequence ID" value="TRZ23875.1"/>
    <property type="molecule type" value="Genomic_DNA"/>
</dbReference>
<dbReference type="PANTHER" id="PTHR24240">
    <property type="entry name" value="OPSIN"/>
    <property type="match status" value="1"/>
</dbReference>
<keyword evidence="3" id="KW-0600">Photoreceptor protein</keyword>
<dbReference type="AlphaFoldDB" id="A0A8K1GV13"/>
<dbReference type="InterPro" id="IPR050125">
    <property type="entry name" value="GPCR_opsins"/>
</dbReference>
<dbReference type="CDD" id="cd15074">
    <property type="entry name" value="7tmA_Opsin5_neuropsin"/>
    <property type="match status" value="1"/>
</dbReference>
<evidence type="ECO:0000256" key="13">
    <source>
        <dbReference type="ARBA" id="ARBA00023170"/>
    </source>
</evidence>
<evidence type="ECO:0000256" key="18">
    <source>
        <dbReference type="ARBA" id="ARBA00072213"/>
    </source>
</evidence>
<name>A0A8K1GV13_9PASS</name>
<comment type="similarity">
    <text evidence="22">Belongs to the G-protein coupled receptor 1 family.</text>
</comment>
<dbReference type="GO" id="GO:0004930">
    <property type="term" value="F:G protein-coupled receptor activity"/>
    <property type="evidence" value="ECO:0007669"/>
    <property type="project" value="UniProtKB-KW"/>
</dbReference>
<evidence type="ECO:0000256" key="15">
    <source>
        <dbReference type="ARBA" id="ARBA00023224"/>
    </source>
</evidence>
<keyword evidence="14" id="KW-0325">Glycoprotein</keyword>
<comment type="subcellular location">
    <subcellularLocation>
        <location evidence="1">Cell membrane</location>
        <topology evidence="1">Multi-pass membrane protein</topology>
    </subcellularLocation>
</comment>
<proteinExistence type="inferred from homology"/>
<evidence type="ECO:0000256" key="20">
    <source>
        <dbReference type="ARBA" id="ARBA00078374"/>
    </source>
</evidence>
<dbReference type="GO" id="GO:0005502">
    <property type="term" value="F:11-cis retinal binding"/>
    <property type="evidence" value="ECO:0007669"/>
    <property type="project" value="UniProtKB-ARBA"/>
</dbReference>
<dbReference type="InterPro" id="IPR017452">
    <property type="entry name" value="GPCR_Rhodpsn_7TM"/>
</dbReference>
<dbReference type="FunFam" id="1.20.1070.10:FF:000104">
    <property type="entry name" value="Opsin 5"/>
    <property type="match status" value="1"/>
</dbReference>
<organism evidence="25 26">
    <name type="scientific">Zosterops borbonicus</name>
    <dbReference type="NCBI Taxonomy" id="364589"/>
    <lineage>
        <taxon>Eukaryota</taxon>
        <taxon>Metazoa</taxon>
        <taxon>Chordata</taxon>
        <taxon>Craniata</taxon>
        <taxon>Vertebrata</taxon>
        <taxon>Euteleostomi</taxon>
        <taxon>Archelosauria</taxon>
        <taxon>Archosauria</taxon>
        <taxon>Dinosauria</taxon>
        <taxon>Saurischia</taxon>
        <taxon>Theropoda</taxon>
        <taxon>Coelurosauria</taxon>
        <taxon>Aves</taxon>
        <taxon>Neognathae</taxon>
        <taxon>Neoaves</taxon>
        <taxon>Telluraves</taxon>
        <taxon>Australaves</taxon>
        <taxon>Passeriformes</taxon>
        <taxon>Sylvioidea</taxon>
        <taxon>Zosteropidae</taxon>
        <taxon>Zosterops</taxon>
    </lineage>
</organism>
<keyword evidence="7 23" id="KW-1133">Transmembrane helix</keyword>
<evidence type="ECO:0000256" key="4">
    <source>
        <dbReference type="ARBA" id="ARBA00022606"/>
    </source>
</evidence>
<evidence type="ECO:0000256" key="1">
    <source>
        <dbReference type="ARBA" id="ARBA00004651"/>
    </source>
</evidence>
<keyword evidence="12" id="KW-1015">Disulfide bond</keyword>
<dbReference type="GO" id="GO:0009881">
    <property type="term" value="F:photoreceptor activity"/>
    <property type="evidence" value="ECO:0007669"/>
    <property type="project" value="UniProtKB-KW"/>
</dbReference>
<evidence type="ECO:0000313" key="26">
    <source>
        <dbReference type="Proteomes" id="UP000796761"/>
    </source>
</evidence>
<dbReference type="PRINTS" id="PR00237">
    <property type="entry name" value="GPCRRHODOPSN"/>
</dbReference>
<keyword evidence="8" id="KW-0157">Chromophore</keyword>
<keyword evidence="6" id="KW-0681">Retinal protein</keyword>
<dbReference type="InterPro" id="IPR000276">
    <property type="entry name" value="GPCR_Rhodpsn"/>
</dbReference>
<feature type="transmembrane region" description="Helical" evidence="23">
    <location>
        <begin position="244"/>
        <end position="269"/>
    </location>
</feature>
<dbReference type="Gene3D" id="1.20.1070.10">
    <property type="entry name" value="Rhodopsin 7-helix transmembrane proteins"/>
    <property type="match status" value="1"/>
</dbReference>
<evidence type="ECO:0000256" key="21">
    <source>
        <dbReference type="ARBA" id="ARBA00082077"/>
    </source>
</evidence>
<keyword evidence="16" id="KW-0449">Lipoprotein</keyword>
<dbReference type="SUPFAM" id="SSF81321">
    <property type="entry name" value="Family A G protein-coupled receptor-like"/>
    <property type="match status" value="1"/>
</dbReference>
<feature type="transmembrane region" description="Helical" evidence="23">
    <location>
        <begin position="119"/>
        <end position="145"/>
    </location>
</feature>
<evidence type="ECO:0000259" key="24">
    <source>
        <dbReference type="PROSITE" id="PS50262"/>
    </source>
</evidence>
<evidence type="ECO:0000256" key="16">
    <source>
        <dbReference type="ARBA" id="ARBA00023288"/>
    </source>
</evidence>
<keyword evidence="13 22" id="KW-0675">Receptor</keyword>
<evidence type="ECO:0000313" key="25">
    <source>
        <dbReference type="EMBL" id="TRZ23875.1"/>
    </source>
</evidence>
<dbReference type="PROSITE" id="PS00238">
    <property type="entry name" value="OPSIN"/>
    <property type="match status" value="1"/>
</dbReference>
<keyword evidence="4" id="KW-0716">Sensory transduction</keyword>
<keyword evidence="26" id="KW-1185">Reference proteome</keyword>
<dbReference type="Pfam" id="PF00001">
    <property type="entry name" value="7tm_1"/>
    <property type="match status" value="1"/>
</dbReference>
<dbReference type="Proteomes" id="UP000796761">
    <property type="component" value="Unassembled WGS sequence"/>
</dbReference>
<evidence type="ECO:0000256" key="8">
    <source>
        <dbReference type="ARBA" id="ARBA00022991"/>
    </source>
</evidence>
<accession>A0A8K1GV13</accession>
<evidence type="ECO:0000256" key="19">
    <source>
        <dbReference type="ARBA" id="ARBA00076328"/>
    </source>
</evidence>
<dbReference type="InterPro" id="IPR002962">
    <property type="entry name" value="Peropsin"/>
</dbReference>
<evidence type="ECO:0000256" key="3">
    <source>
        <dbReference type="ARBA" id="ARBA00022543"/>
    </source>
</evidence>
<dbReference type="GO" id="GO:0007604">
    <property type="term" value="P:phototransduction, UV"/>
    <property type="evidence" value="ECO:0007669"/>
    <property type="project" value="UniProtKB-ARBA"/>
</dbReference>
<comment type="caution">
    <text evidence="25">The sequence shown here is derived from an EMBL/GenBank/DDBJ whole genome shotgun (WGS) entry which is preliminary data.</text>
</comment>
<evidence type="ECO:0000256" key="5">
    <source>
        <dbReference type="ARBA" id="ARBA00022692"/>
    </source>
</evidence>
<feature type="transmembrane region" description="Helical" evidence="23">
    <location>
        <begin position="157"/>
        <end position="178"/>
    </location>
</feature>
<keyword evidence="15 22" id="KW-0807">Transducer</keyword>
<feature type="transmembrane region" description="Helical" evidence="23">
    <location>
        <begin position="302"/>
        <end position="326"/>
    </location>
</feature>
<evidence type="ECO:0000256" key="23">
    <source>
        <dbReference type="SAM" id="Phobius"/>
    </source>
</evidence>
<reference evidence="25" key="1">
    <citation type="submission" date="2019-04" db="EMBL/GenBank/DDBJ databases">
        <title>Genome assembly of Zosterops borbonicus 15179.</title>
        <authorList>
            <person name="Leroy T."/>
            <person name="Anselmetti Y."/>
            <person name="Tilak M.-K."/>
            <person name="Nabholz B."/>
        </authorList>
    </citation>
    <scope>NUCLEOTIDE SEQUENCE</scope>
    <source>
        <strain evidence="25">HGM_15179</strain>
        <tissue evidence="25">Muscle</tissue>
    </source>
</reference>
<gene>
    <name evidence="25" type="ORF">HGM15179_003227</name>
</gene>
<dbReference type="InterPro" id="IPR027430">
    <property type="entry name" value="Retinal_BS"/>
</dbReference>
<evidence type="ECO:0000256" key="12">
    <source>
        <dbReference type="ARBA" id="ARBA00023157"/>
    </source>
</evidence>
<evidence type="ECO:0000256" key="17">
    <source>
        <dbReference type="ARBA" id="ARBA00023305"/>
    </source>
</evidence>
<keyword evidence="10 23" id="KW-0472">Membrane</keyword>
<dbReference type="PROSITE" id="PS50262">
    <property type="entry name" value="G_PROTEIN_RECEP_F1_2"/>
    <property type="match status" value="1"/>
</dbReference>
<evidence type="ECO:0000256" key="22">
    <source>
        <dbReference type="RuleBase" id="RU000688"/>
    </source>
</evidence>
<evidence type="ECO:0000256" key="7">
    <source>
        <dbReference type="ARBA" id="ARBA00022989"/>
    </source>
</evidence>
<dbReference type="OrthoDB" id="5564849at2759"/>
<evidence type="ECO:0000256" key="9">
    <source>
        <dbReference type="ARBA" id="ARBA00023040"/>
    </source>
</evidence>
<evidence type="ECO:0000256" key="14">
    <source>
        <dbReference type="ARBA" id="ARBA00023180"/>
    </source>
</evidence>
<dbReference type="PROSITE" id="PS00237">
    <property type="entry name" value="G_PROTEIN_RECEP_F1_1"/>
    <property type="match status" value="1"/>
</dbReference>
<dbReference type="GO" id="GO:0005886">
    <property type="term" value="C:plasma membrane"/>
    <property type="evidence" value="ECO:0007669"/>
    <property type="project" value="UniProtKB-SubCell"/>
</dbReference>
<evidence type="ECO:0000256" key="10">
    <source>
        <dbReference type="ARBA" id="ARBA00023136"/>
    </source>
</evidence>
<evidence type="ECO:0000256" key="6">
    <source>
        <dbReference type="ARBA" id="ARBA00022925"/>
    </source>
</evidence>
<evidence type="ECO:0000256" key="11">
    <source>
        <dbReference type="ARBA" id="ARBA00023139"/>
    </source>
</evidence>
<keyword evidence="2" id="KW-1003">Cell membrane</keyword>
<keyword evidence="11" id="KW-0564">Palmitate</keyword>
<feature type="transmembrane region" description="Helical" evidence="23">
    <location>
        <begin position="199"/>
        <end position="224"/>
    </location>
</feature>
<sequence length="428" mass="48064">MSGGGTSWYGLVGMVVFSQKLDLIILEIFSNPNDFMIPYLWFFIMTCYSDQTCHIFPLNCIPHSFADPFQEIVAPPEDGLWGHPDSRDREAGGILSTLGNGYVIFMSSKRKKKLRPAEIMTVNLAVCDLGISVVGKPFSIISFFSHRWMFGWIGCRWYGWAGFFFGCGSLITMTAVSLDRYLKICHLSYGTWLKRHHAFICLAIIWAYATFWATVPFAGVGSYAPEPFGTSCTLDWWLAQASVAGQAFVLSILFFCLLFPTAVIVFSYIKIILKVKSSTKEVAHYDTRIQNSHILEMKLTKVAMLICAGFLIAWIPYAVVSVWSAFGRPDSVPIQFSVVPTLLAKSAAMYNPIIYQVIDCKFACCRSRGLKAKSSSKKSRQNLCCTPVEFLKTLIMLLEEKHSSVLCQTSTLLLWLNNEIIMDVNLTV</sequence>
<keyword evidence="5 22" id="KW-0812">Transmembrane</keyword>
<evidence type="ECO:0000256" key="2">
    <source>
        <dbReference type="ARBA" id="ARBA00022475"/>
    </source>
</evidence>
<keyword evidence="9 22" id="KW-0297">G-protein coupled receptor</keyword>
<dbReference type="PRINTS" id="PR01244">
    <property type="entry name" value="PEROPSIN"/>
</dbReference>